<dbReference type="PANTHER" id="PTHR21220">
    <property type="entry name" value="DNA-DEPENDENT METALLOPROTEASE SPRTN"/>
    <property type="match status" value="1"/>
</dbReference>
<dbReference type="InterPro" id="IPR044245">
    <property type="entry name" value="Spartan"/>
</dbReference>
<protein>
    <submittedName>
        <fullName evidence="3">SprT-like domain-containing protein</fullName>
    </submittedName>
</protein>
<evidence type="ECO:0000313" key="4">
    <source>
        <dbReference type="Proteomes" id="UP000764045"/>
    </source>
</evidence>
<gene>
    <name evidence="3" type="ORF">H6B30_03290</name>
</gene>
<comment type="caution">
    <text evidence="3">The sequence shown here is derived from an EMBL/GenBank/DDBJ whole genome shotgun (WGS) entry which is preliminary data.</text>
</comment>
<dbReference type="Pfam" id="PF10263">
    <property type="entry name" value="SprT-like"/>
    <property type="match status" value="1"/>
</dbReference>
<evidence type="ECO:0000259" key="2">
    <source>
        <dbReference type="Pfam" id="PF10263"/>
    </source>
</evidence>
<dbReference type="GO" id="GO:0031593">
    <property type="term" value="F:polyubiquitin modification-dependent protein binding"/>
    <property type="evidence" value="ECO:0007669"/>
    <property type="project" value="TreeGrafter"/>
</dbReference>
<dbReference type="GO" id="GO:0006974">
    <property type="term" value="P:DNA damage response"/>
    <property type="evidence" value="ECO:0007669"/>
    <property type="project" value="InterPro"/>
</dbReference>
<keyword evidence="4" id="KW-1185">Reference proteome</keyword>
<feature type="region of interest" description="Disordered" evidence="1">
    <location>
        <begin position="205"/>
        <end position="224"/>
    </location>
</feature>
<feature type="domain" description="SprT-like" evidence="2">
    <location>
        <begin position="9"/>
        <end position="119"/>
    </location>
</feature>
<evidence type="ECO:0000313" key="3">
    <source>
        <dbReference type="EMBL" id="MBM6660787.1"/>
    </source>
</evidence>
<dbReference type="PANTHER" id="PTHR21220:SF0">
    <property type="entry name" value="DNA-DEPENDENT METALLOPROTEASE SPRTN"/>
    <property type="match status" value="1"/>
</dbReference>
<dbReference type="GO" id="GO:0004222">
    <property type="term" value="F:metalloendopeptidase activity"/>
    <property type="evidence" value="ECO:0007669"/>
    <property type="project" value="InterPro"/>
</dbReference>
<dbReference type="AlphaFoldDB" id="A0A938WL81"/>
<evidence type="ECO:0000256" key="1">
    <source>
        <dbReference type="SAM" id="MobiDB-lite"/>
    </source>
</evidence>
<dbReference type="EMBL" id="JACJJL010000004">
    <property type="protein sequence ID" value="MBM6660787.1"/>
    <property type="molecule type" value="Genomic_DNA"/>
</dbReference>
<accession>A0A938WL81</accession>
<name>A0A938WL81_9BACT</name>
<dbReference type="Proteomes" id="UP000764045">
    <property type="component" value="Unassembled WGS sequence"/>
</dbReference>
<proteinExistence type="predicted"/>
<dbReference type="InterPro" id="IPR006640">
    <property type="entry name" value="SprT-like_domain"/>
</dbReference>
<reference evidence="3 4" key="1">
    <citation type="journal article" date="2021" name="Sci. Rep.">
        <title>The distribution of antibiotic resistance genes in chicken gut microbiota commensals.</title>
        <authorList>
            <person name="Juricova H."/>
            <person name="Matiasovicova J."/>
            <person name="Kubasova T."/>
            <person name="Cejkova D."/>
            <person name="Rychlik I."/>
        </authorList>
    </citation>
    <scope>NUCLEOTIDE SEQUENCE [LARGE SCALE GENOMIC DNA]</scope>
    <source>
        <strain evidence="3 4">An819</strain>
    </source>
</reference>
<dbReference type="RefSeq" id="WP_205107893.1">
    <property type="nucleotide sequence ID" value="NZ_JACJJL010000004.1"/>
</dbReference>
<organism evidence="3 4">
    <name type="scientific">Marseilla massiliensis</name>
    <dbReference type="NCBI Taxonomy" id="1841864"/>
    <lineage>
        <taxon>Bacteria</taxon>
        <taxon>Pseudomonadati</taxon>
        <taxon>Bacteroidota</taxon>
        <taxon>Bacteroidia</taxon>
        <taxon>Bacteroidales</taxon>
        <taxon>Prevotellaceae</taxon>
        <taxon>Marseilla</taxon>
    </lineage>
</organism>
<dbReference type="GO" id="GO:0003697">
    <property type="term" value="F:single-stranded DNA binding"/>
    <property type="evidence" value="ECO:0007669"/>
    <property type="project" value="InterPro"/>
</dbReference>
<sequence>MTPTQEYLREQFGTFNNAYFGGKLPEPEFVVSNARTILGQFCCRSRRSAILRRQKLDHFTIKVTKYYDLPEREYQNVLLHEMIHYYIAYQRIKDTSAHGQVFRAMMNELNSRHGWNIKVRVDTRQWAANDKRKGKRRLVLAFRTHDGKHYLAVINGRYFDAIEKQVKRCNAILSHQWLASDDEFFSKFPVSRTLRAMKVSPETFAEKTSATPKADSATGTAIHD</sequence>